<feature type="compositionally biased region" description="Gly residues" evidence="1">
    <location>
        <begin position="58"/>
        <end position="67"/>
    </location>
</feature>
<feature type="compositionally biased region" description="Low complexity" evidence="1">
    <location>
        <begin position="24"/>
        <end position="57"/>
    </location>
</feature>
<evidence type="ECO:0000313" key="4">
    <source>
        <dbReference type="Proteomes" id="UP000034883"/>
    </source>
</evidence>
<keyword evidence="2" id="KW-0732">Signal</keyword>
<feature type="signal peptide" evidence="2">
    <location>
        <begin position="1"/>
        <end position="19"/>
    </location>
</feature>
<accession>A0A0F6YK84</accession>
<protein>
    <recommendedName>
        <fullName evidence="5">BNR repeat domain protein</fullName>
    </recommendedName>
</protein>
<dbReference type="AlphaFoldDB" id="A0A0F6YK84"/>
<reference evidence="3 4" key="1">
    <citation type="submission" date="2015-03" db="EMBL/GenBank/DDBJ databases">
        <title>Genome assembly of Sandaracinus amylolyticus DSM 53668.</title>
        <authorList>
            <person name="Sharma G."/>
            <person name="Subramanian S."/>
        </authorList>
    </citation>
    <scope>NUCLEOTIDE SEQUENCE [LARGE SCALE GENOMIC DNA]</scope>
    <source>
        <strain evidence="3 4">DSM 53668</strain>
    </source>
</reference>
<evidence type="ECO:0000256" key="2">
    <source>
        <dbReference type="SAM" id="SignalP"/>
    </source>
</evidence>
<evidence type="ECO:0000256" key="1">
    <source>
        <dbReference type="SAM" id="MobiDB-lite"/>
    </source>
</evidence>
<sequence>MSIRTPIVLAALLALIAGCGDDDAPATPDGGADAGAVDAALPLDSGPVDAGSDDAGPSDGGGTDSGFDGGPFDGGGFCTTDAECQNADRCDGEEQCVDGMCAPSEAPLTCDDLMDCTTDSCDAATGCVYTPVDGDGDGDGACTDCNDADPLRHSGATEACDAEDNDCDDAIDEMLTGTFYPDCDGDGWAVESAPSVDGCTAPTPGATGCTTASPVWTSRPPQFDDFDCADGDTRAHTGVTGFFTTPAVDGIVAFDFDCDYSETPQYEAQGSCVGSAGACTTTTGWQSATVPACGASAAFIASCSAACAPVIETRTQGCR</sequence>
<dbReference type="InterPro" id="IPR021655">
    <property type="entry name" value="Put_metal-bd"/>
</dbReference>
<evidence type="ECO:0000313" key="3">
    <source>
        <dbReference type="EMBL" id="AKF06972.1"/>
    </source>
</evidence>
<dbReference type="STRING" id="927083.DB32_004121"/>
<name>A0A0F6YK84_9BACT</name>
<dbReference type="PROSITE" id="PS51257">
    <property type="entry name" value="PROKAR_LIPOPROTEIN"/>
    <property type="match status" value="1"/>
</dbReference>
<dbReference type="RefSeq" id="WP_053234282.1">
    <property type="nucleotide sequence ID" value="NZ_CP011125.1"/>
</dbReference>
<gene>
    <name evidence="3" type="ORF">DB32_004121</name>
</gene>
<evidence type="ECO:0008006" key="5">
    <source>
        <dbReference type="Google" id="ProtNLM"/>
    </source>
</evidence>
<proteinExistence type="predicted"/>
<dbReference type="Pfam" id="PF11617">
    <property type="entry name" value="Cu-binding_MopE"/>
    <property type="match status" value="1"/>
</dbReference>
<feature type="chain" id="PRO_5002512728" description="BNR repeat domain protein" evidence="2">
    <location>
        <begin position="20"/>
        <end position="319"/>
    </location>
</feature>
<keyword evidence="4" id="KW-1185">Reference proteome</keyword>
<organism evidence="3 4">
    <name type="scientific">Sandaracinus amylolyticus</name>
    <dbReference type="NCBI Taxonomy" id="927083"/>
    <lineage>
        <taxon>Bacteria</taxon>
        <taxon>Pseudomonadati</taxon>
        <taxon>Myxococcota</taxon>
        <taxon>Polyangia</taxon>
        <taxon>Polyangiales</taxon>
        <taxon>Sandaracinaceae</taxon>
        <taxon>Sandaracinus</taxon>
    </lineage>
</organism>
<feature type="region of interest" description="Disordered" evidence="1">
    <location>
        <begin position="24"/>
        <end position="67"/>
    </location>
</feature>
<dbReference type="KEGG" id="samy:DB32_004121"/>
<dbReference type="OrthoDB" id="5484771at2"/>
<dbReference type="EMBL" id="CP011125">
    <property type="protein sequence ID" value="AKF06972.1"/>
    <property type="molecule type" value="Genomic_DNA"/>
</dbReference>
<dbReference type="Proteomes" id="UP000034883">
    <property type="component" value="Chromosome"/>
</dbReference>